<dbReference type="PANTHER" id="PTHR10569">
    <property type="entry name" value="GLYCOGEN DEBRANCHING ENZYME"/>
    <property type="match status" value="1"/>
</dbReference>
<proteinExistence type="predicted"/>
<dbReference type="NCBIfam" id="TIGR01561">
    <property type="entry name" value="gde_arch"/>
    <property type="match status" value="1"/>
</dbReference>
<dbReference type="GO" id="GO:0005980">
    <property type="term" value="P:glycogen catabolic process"/>
    <property type="evidence" value="ECO:0007669"/>
    <property type="project" value="InterPro"/>
</dbReference>
<evidence type="ECO:0000313" key="4">
    <source>
        <dbReference type="Proteomes" id="UP000248857"/>
    </source>
</evidence>
<dbReference type="InterPro" id="IPR032790">
    <property type="entry name" value="GDE_C"/>
</dbReference>
<dbReference type="GO" id="GO:0004135">
    <property type="term" value="F:amylo-alpha-1,6-glucosidase activity"/>
    <property type="evidence" value="ECO:0007669"/>
    <property type="project" value="InterPro"/>
</dbReference>
<dbReference type="InterPro" id="IPR012341">
    <property type="entry name" value="6hp_glycosidase-like_sf"/>
</dbReference>
<dbReference type="SUPFAM" id="SSF48208">
    <property type="entry name" value="Six-hairpin glycosidases"/>
    <property type="match status" value="1"/>
</dbReference>
<dbReference type="AlphaFoldDB" id="A0A2W1JNV7"/>
<dbReference type="GO" id="GO:0004134">
    <property type="term" value="F:4-alpha-glucanotransferase activity"/>
    <property type="evidence" value="ECO:0007669"/>
    <property type="project" value="InterPro"/>
</dbReference>
<dbReference type="EMBL" id="PQWO01000001">
    <property type="protein sequence ID" value="PZD75013.1"/>
    <property type="molecule type" value="Genomic_DNA"/>
</dbReference>
<dbReference type="Gene3D" id="1.50.10.10">
    <property type="match status" value="1"/>
</dbReference>
<comment type="caution">
    <text evidence="3">The sequence shown here is derived from an EMBL/GenBank/DDBJ whole genome shotgun (WGS) entry which is preliminary data.</text>
</comment>
<feature type="domain" description="Glycogen debranching enzyme C-terminal" evidence="1">
    <location>
        <begin position="288"/>
        <end position="658"/>
    </location>
</feature>
<dbReference type="PANTHER" id="PTHR10569:SF2">
    <property type="entry name" value="GLYCOGEN DEBRANCHING ENZYME"/>
    <property type="match status" value="1"/>
</dbReference>
<keyword evidence="4" id="KW-1185">Reference proteome</keyword>
<reference evidence="3 4" key="1">
    <citation type="journal article" date="2018" name="Sci. Rep.">
        <title>A novel species of the marine cyanobacterium Acaryochloris with a unique pigment content and lifestyle.</title>
        <authorList>
            <person name="Partensky F."/>
            <person name="Six C."/>
            <person name="Ratin M."/>
            <person name="Garczarek L."/>
            <person name="Vaulot D."/>
            <person name="Probert I."/>
            <person name="Calteau A."/>
            <person name="Gourvil P."/>
            <person name="Marie D."/>
            <person name="Grebert T."/>
            <person name="Bouchier C."/>
            <person name="Le Panse S."/>
            <person name="Gachenot M."/>
            <person name="Rodriguez F."/>
            <person name="Garrido J.L."/>
        </authorList>
    </citation>
    <scope>NUCLEOTIDE SEQUENCE [LARGE SCALE GENOMIC DNA]</scope>
    <source>
        <strain evidence="3 4">RCC1774</strain>
    </source>
</reference>
<evidence type="ECO:0000313" key="3">
    <source>
        <dbReference type="EMBL" id="PZD75013.1"/>
    </source>
</evidence>
<organism evidence="3 4">
    <name type="scientific">Acaryochloris thomasi RCC1774</name>
    <dbReference type="NCBI Taxonomy" id="1764569"/>
    <lineage>
        <taxon>Bacteria</taxon>
        <taxon>Bacillati</taxon>
        <taxon>Cyanobacteriota</taxon>
        <taxon>Cyanophyceae</taxon>
        <taxon>Acaryochloridales</taxon>
        <taxon>Acaryochloridaceae</taxon>
        <taxon>Acaryochloris</taxon>
        <taxon>Acaryochloris thomasi</taxon>
    </lineage>
</organism>
<evidence type="ECO:0000259" key="1">
    <source>
        <dbReference type="Pfam" id="PF06202"/>
    </source>
</evidence>
<evidence type="ECO:0000259" key="2">
    <source>
        <dbReference type="Pfam" id="PF12439"/>
    </source>
</evidence>
<feature type="domain" description="Glycogen debranching enzyme bacterial and archaeal type N-terminal" evidence="2">
    <location>
        <begin position="19"/>
        <end position="238"/>
    </location>
</feature>
<dbReference type="OrthoDB" id="9761875at2"/>
<protein>
    <recommendedName>
        <fullName evidence="5">Glycogen debranching enzyme</fullName>
    </recommendedName>
</protein>
<dbReference type="InterPro" id="IPR008928">
    <property type="entry name" value="6-hairpin_glycosidase_sf"/>
</dbReference>
<name>A0A2W1JNV7_9CYAN</name>
<dbReference type="InterPro" id="IPR024742">
    <property type="entry name" value="Glycogen_debranch_N"/>
</dbReference>
<sequence length="674" mass="74953">MVVQLGRDICGDLPTAEKREWLITNGMGGYGAGTVAGLLTRRYHGLLVAALKPPLERTLLLTKLDESVDYQGKVYELATNRWADGTVAPQGYQNIEQFQLEGSIPLWKYACGEALLEKRVWMQPGANTTYIHYCLKRASAPLTLTIKAFVNTRDHHHETRGQDWQMQIAPVPHGVRVSPFEEATSFSLLCDRGEVKAEHLWHSGFDMSLERYRGLGDRDDNLHSTTIAITLQPGETLTIVASTESDPKLDGKVALSERRAHEQRLLASWKVVSPTKATAPWIDQLILAADQFVVDRPLPEAPEGKTIIAGYPWFGDWGRDTMISLSGLTLTTGRAEIARTIIHTFAQYLDQGMLPNVFPEVGEEPGYNTVDAILWYFEAIREYYAATRDDALLEEIYPALTEVIAWHQKGTRYAIHLDDDGLIYAGEAGVQLTWMDAKVGDWVVTPRVGKPIEINALWYSALRMMAQLAQRLGKPHQSFQDMAEQTRSGFQRFWSADLGYCYDVLDGPEGNDEALRPNQIFAVSLPMASGQIGSTPLLSPDQQRAVVDICGRSLLTSVGLRSLSPAHPDYTGHYGGDQLSRDGVYHQGTTWGWLLGPYVQAHIQVYKDAEQARSLLEPMADHLSAHGLGSISEIFDGDAPFVPRGCFAQAWSVAETLRAWVAVERFANGAEQDR</sequence>
<dbReference type="Proteomes" id="UP000248857">
    <property type="component" value="Unassembled WGS sequence"/>
</dbReference>
<dbReference type="RefSeq" id="WP_110984269.1">
    <property type="nucleotide sequence ID" value="NZ_CAWNWM010000001.1"/>
</dbReference>
<dbReference type="Pfam" id="PF06202">
    <property type="entry name" value="GDE_C"/>
    <property type="match status" value="1"/>
</dbReference>
<dbReference type="Pfam" id="PF12439">
    <property type="entry name" value="GDE_N"/>
    <property type="match status" value="1"/>
</dbReference>
<evidence type="ECO:0008006" key="5">
    <source>
        <dbReference type="Google" id="ProtNLM"/>
    </source>
</evidence>
<accession>A0A2W1JNV7</accession>
<dbReference type="FunFam" id="1.50.10.10:FF:000073">
    <property type="entry name" value="Glycogen debranching enzyme, hypothetical (TreX-like)"/>
    <property type="match status" value="1"/>
</dbReference>
<dbReference type="InterPro" id="IPR010401">
    <property type="entry name" value="AGL/Gdb1"/>
</dbReference>
<gene>
    <name evidence="3" type="ORF">C1752_00287</name>
</gene>
<dbReference type="InterPro" id="IPR006451">
    <property type="entry name" value="Glycogen_debranch_arc"/>
</dbReference>